<name>A0A068WIA4_ECHGR</name>
<feature type="region of interest" description="Disordered" evidence="1">
    <location>
        <begin position="144"/>
        <end position="182"/>
    </location>
</feature>
<evidence type="ECO:0000256" key="1">
    <source>
        <dbReference type="SAM" id="MobiDB-lite"/>
    </source>
</evidence>
<feature type="compositionally biased region" description="Low complexity" evidence="1">
    <location>
        <begin position="312"/>
        <end position="338"/>
    </location>
</feature>
<reference evidence="4" key="3">
    <citation type="submission" date="2020-10" db="UniProtKB">
        <authorList>
            <consortium name="WormBaseParasite"/>
        </authorList>
    </citation>
    <scope>IDENTIFICATION</scope>
</reference>
<evidence type="ECO:0000313" key="4">
    <source>
        <dbReference type="WBParaSite" id="EgrG_000594700"/>
    </source>
</evidence>
<sequence length="501" mass="54277">MSRGQRELSIAQRRRRRHVSSTRSNVNDLVGIPWKEERDLRKAIYDSLRDQHLTPSHHSLRPYNRCKATEKKTRKAVVPAMAESVKTEKAKKMEGGISTNPHPRKSRPLPGSLSHQFLLTSSYSRSFALLSLTSAAARRSLARAAATAKPRPRNIVSRAGSASRSLKRDNSGRRGFRGCGNSAVMKAEQKEAKEKEDVFEVLVEDDDGEFVSQIVSTTAANRSTPPKIGQSAGARTPPPPSHPPSTSALPPSLWQDSHGLPVDTHDFVDFLCFYGTPCLPEKLAWFADPPSRRVFSTGRPSSATGGAGKQLSQSTSTPVQTSSSTPASTAITAPNNTPHKTPVFVARKTASIVSHPLNSAAVTASLAFCETAIQPSSGPSSAKSDNNNKKKKQSELTLSTSSSFSSPSSPVPEVAGRREQLAEKGSSTTPIVVINKKEEVVKVKLGARTKFSRGSHSGVKKSGRLANSGNTLCRSLFSSLRSGLRSQVMRRTRRQQRLRSQ</sequence>
<gene>
    <name evidence="2" type="ORF">EgrG_000594700</name>
</gene>
<dbReference type="Proteomes" id="UP000492820">
    <property type="component" value="Unassembled WGS sequence"/>
</dbReference>
<feature type="region of interest" description="Disordered" evidence="1">
    <location>
        <begin position="87"/>
        <end position="110"/>
    </location>
</feature>
<accession>A0A068WIA4</accession>
<dbReference type="AlphaFoldDB" id="A0A068WIA4"/>
<organism evidence="2">
    <name type="scientific">Echinococcus granulosus</name>
    <name type="common">Hydatid tapeworm</name>
    <dbReference type="NCBI Taxonomy" id="6210"/>
    <lineage>
        <taxon>Eukaryota</taxon>
        <taxon>Metazoa</taxon>
        <taxon>Spiralia</taxon>
        <taxon>Lophotrochozoa</taxon>
        <taxon>Platyhelminthes</taxon>
        <taxon>Cestoda</taxon>
        <taxon>Eucestoda</taxon>
        <taxon>Cyclophyllidea</taxon>
        <taxon>Taeniidae</taxon>
        <taxon>Echinococcus</taxon>
        <taxon>Echinococcus granulosus group</taxon>
    </lineage>
</organism>
<feature type="compositionally biased region" description="Low complexity" evidence="1">
    <location>
        <begin position="395"/>
        <end position="414"/>
    </location>
</feature>
<proteinExistence type="predicted"/>
<feature type="region of interest" description="Disordered" evidence="1">
    <location>
        <begin position="1"/>
        <end position="24"/>
    </location>
</feature>
<reference evidence="2" key="2">
    <citation type="submission" date="2014-06" db="EMBL/GenBank/DDBJ databases">
        <authorList>
            <person name="Aslett M."/>
        </authorList>
    </citation>
    <scope>NUCLEOTIDE SEQUENCE</scope>
</reference>
<feature type="region of interest" description="Disordered" evidence="1">
    <location>
        <begin position="216"/>
        <end position="255"/>
    </location>
</feature>
<feature type="region of interest" description="Disordered" evidence="1">
    <location>
        <begin position="375"/>
        <end position="426"/>
    </location>
</feature>
<dbReference type="OrthoDB" id="392925at2759"/>
<protein>
    <submittedName>
        <fullName evidence="4">EOG090X098F</fullName>
    </submittedName>
</protein>
<reference evidence="2 3" key="1">
    <citation type="journal article" date="2013" name="Nature">
        <title>The genomes of four tapeworm species reveal adaptations to parasitism.</title>
        <authorList>
            <person name="Tsai I.J."/>
            <person name="Zarowiecki M."/>
            <person name="Holroyd N."/>
            <person name="Garciarrubio A."/>
            <person name="Sanchez-Flores A."/>
            <person name="Brooks K.L."/>
            <person name="Tracey A."/>
            <person name="Bobes R.J."/>
            <person name="Fragoso G."/>
            <person name="Sciutto E."/>
            <person name="Aslett M."/>
            <person name="Beasley H."/>
            <person name="Bennett H.M."/>
            <person name="Cai J."/>
            <person name="Camicia F."/>
            <person name="Clark R."/>
            <person name="Cucher M."/>
            <person name="De Silva N."/>
            <person name="Day T.A."/>
            <person name="Deplazes P."/>
            <person name="Estrada K."/>
            <person name="Fernandez C."/>
            <person name="Holland P.W."/>
            <person name="Hou J."/>
            <person name="Hu S."/>
            <person name="Huckvale T."/>
            <person name="Hung S.S."/>
            <person name="Kamenetzky L."/>
            <person name="Keane J.A."/>
            <person name="Kiss F."/>
            <person name="Koziol U."/>
            <person name="Lambert O."/>
            <person name="Liu K."/>
            <person name="Luo X."/>
            <person name="Luo Y."/>
            <person name="Macchiaroli N."/>
            <person name="Nichol S."/>
            <person name="Paps J."/>
            <person name="Parkinson J."/>
            <person name="Pouchkina-Stantcheva N."/>
            <person name="Riddiford N."/>
            <person name="Rosenzvit M."/>
            <person name="Salinas G."/>
            <person name="Wasmuth J.D."/>
            <person name="Zamanian M."/>
            <person name="Zheng Y."/>
            <person name="Cai X."/>
            <person name="Soberon X."/>
            <person name="Olson P.D."/>
            <person name="Laclette J.P."/>
            <person name="Brehm K."/>
            <person name="Berriman M."/>
            <person name="Garciarrubio A."/>
            <person name="Bobes R.J."/>
            <person name="Fragoso G."/>
            <person name="Sanchez-Flores A."/>
            <person name="Estrada K."/>
            <person name="Cevallos M.A."/>
            <person name="Morett E."/>
            <person name="Gonzalez V."/>
            <person name="Portillo T."/>
            <person name="Ochoa-Leyva A."/>
            <person name="Jose M.V."/>
            <person name="Sciutto E."/>
            <person name="Landa A."/>
            <person name="Jimenez L."/>
            <person name="Valdes V."/>
            <person name="Carrero J.C."/>
            <person name="Larralde C."/>
            <person name="Morales-Montor J."/>
            <person name="Limon-Lason J."/>
            <person name="Soberon X."/>
            <person name="Laclette J.P."/>
        </authorList>
    </citation>
    <scope>NUCLEOTIDE SEQUENCE [LARGE SCALE GENOMIC DNA]</scope>
</reference>
<evidence type="ECO:0000313" key="2">
    <source>
        <dbReference type="EMBL" id="CDS18192.1"/>
    </source>
</evidence>
<dbReference type="WBParaSite" id="EgrG_000594700">
    <property type="protein sequence ID" value="EgrG_000594700"/>
    <property type="gene ID" value="EgrG_000594700"/>
</dbReference>
<dbReference type="EMBL" id="LK028578">
    <property type="protein sequence ID" value="CDS18192.1"/>
    <property type="molecule type" value="Genomic_DNA"/>
</dbReference>
<evidence type="ECO:0000313" key="3">
    <source>
        <dbReference type="Proteomes" id="UP000492820"/>
    </source>
</evidence>
<feature type="region of interest" description="Disordered" evidence="1">
    <location>
        <begin position="296"/>
        <end position="340"/>
    </location>
</feature>